<gene>
    <name evidence="8" type="ORF">UFOPK2656_03035</name>
    <name evidence="9" type="ORF">UFOPK3099_02838</name>
    <name evidence="10" type="ORF">UFOPK3267_00162</name>
    <name evidence="11" type="ORF">UFOPK3651_02952</name>
    <name evidence="12" type="ORF">UFOPK3931_00402</name>
    <name evidence="7" type="ORF">UFOPK4189_03163</name>
</gene>
<evidence type="ECO:0000256" key="4">
    <source>
        <dbReference type="ARBA" id="ARBA00022989"/>
    </source>
</evidence>
<proteinExistence type="predicted"/>
<feature type="transmembrane region" description="Helical" evidence="6">
    <location>
        <begin position="84"/>
        <end position="106"/>
    </location>
</feature>
<evidence type="ECO:0000256" key="5">
    <source>
        <dbReference type="ARBA" id="ARBA00023136"/>
    </source>
</evidence>
<dbReference type="EMBL" id="CAESGF010000031">
    <property type="protein sequence ID" value="CAB4365419.1"/>
    <property type="molecule type" value="Genomic_DNA"/>
</dbReference>
<dbReference type="PANTHER" id="PTHR30482:SF17">
    <property type="entry name" value="ABC TRANSPORTER ATP-BINDING PROTEIN"/>
    <property type="match status" value="1"/>
</dbReference>
<dbReference type="PANTHER" id="PTHR30482">
    <property type="entry name" value="HIGH-AFFINITY BRANCHED-CHAIN AMINO ACID TRANSPORT SYSTEM PERMEASE"/>
    <property type="match status" value="1"/>
</dbReference>
<dbReference type="GO" id="GO:0015658">
    <property type="term" value="F:branched-chain amino acid transmembrane transporter activity"/>
    <property type="evidence" value="ECO:0007669"/>
    <property type="project" value="InterPro"/>
</dbReference>
<dbReference type="EMBL" id="CAEZYF010000028">
    <property type="protein sequence ID" value="CAB4743015.1"/>
    <property type="molecule type" value="Genomic_DNA"/>
</dbReference>
<evidence type="ECO:0000256" key="2">
    <source>
        <dbReference type="ARBA" id="ARBA00022475"/>
    </source>
</evidence>
<dbReference type="EMBL" id="CAFAAV010000326">
    <property type="protein sequence ID" value="CAB4835662.1"/>
    <property type="molecule type" value="Genomic_DNA"/>
</dbReference>
<keyword evidence="2" id="KW-1003">Cell membrane</keyword>
<protein>
    <submittedName>
        <fullName evidence="12">Unannotated protein</fullName>
    </submittedName>
</protein>
<feature type="transmembrane region" description="Helical" evidence="6">
    <location>
        <begin position="262"/>
        <end position="278"/>
    </location>
</feature>
<feature type="transmembrane region" description="Helical" evidence="6">
    <location>
        <begin position="284"/>
        <end position="305"/>
    </location>
</feature>
<feature type="transmembrane region" description="Helical" evidence="6">
    <location>
        <begin position="34"/>
        <end position="52"/>
    </location>
</feature>
<dbReference type="Pfam" id="PF02653">
    <property type="entry name" value="BPD_transp_2"/>
    <property type="match status" value="1"/>
</dbReference>
<evidence type="ECO:0000256" key="3">
    <source>
        <dbReference type="ARBA" id="ARBA00022692"/>
    </source>
</evidence>
<evidence type="ECO:0000313" key="9">
    <source>
        <dbReference type="EMBL" id="CAB4835662.1"/>
    </source>
</evidence>
<evidence type="ECO:0000313" key="7">
    <source>
        <dbReference type="EMBL" id="CAB4365419.1"/>
    </source>
</evidence>
<sequence length="324" mass="33648">MKPRSTSLSTWLFAMFVILVYVAPTFLTTPQQSLVTRALVFALMAASLDIAYGHAGLASLGHSALAGIGGYTVGILMVKHDVHSFWVGVSAAVLITAGLSAVFAVLALRAKGIYFILATFTLGQMLSSLAQQWTALKSPGVDAIVGIGLPTVGFIDSWSPAAVMRAVLIVVVLAFLAIKRVLGSPFGLALRGVRDNPARMEALGYHAWAYQLGAMTVSGAFAGLAGALFAYHSGIIAPSNIGIAASGLLVLMVIFGGSGTTYGPLIGGFGITIIQFYASEWSQARAPIIVGAVFIATALLLRGGVAGTSRTALRHWKGIAREPA</sequence>
<dbReference type="InterPro" id="IPR001851">
    <property type="entry name" value="ABC_transp_permease"/>
</dbReference>
<dbReference type="EMBL" id="CAFBIY010000005">
    <property type="protein sequence ID" value="CAB4846233.1"/>
    <property type="molecule type" value="Genomic_DNA"/>
</dbReference>
<feature type="transmembrane region" description="Helical" evidence="6">
    <location>
        <begin position="59"/>
        <end position="78"/>
    </location>
</feature>
<dbReference type="GO" id="GO:0005886">
    <property type="term" value="C:plasma membrane"/>
    <property type="evidence" value="ECO:0007669"/>
    <property type="project" value="UniProtKB-SubCell"/>
</dbReference>
<reference evidence="12" key="1">
    <citation type="submission" date="2020-05" db="EMBL/GenBank/DDBJ databases">
        <authorList>
            <person name="Chiriac C."/>
            <person name="Salcher M."/>
            <person name="Ghai R."/>
            <person name="Kavagutti S V."/>
        </authorList>
    </citation>
    <scope>NUCLEOTIDE SEQUENCE</scope>
</reference>
<keyword evidence="4 6" id="KW-1133">Transmembrane helix</keyword>
<keyword evidence="5 6" id="KW-0472">Membrane</keyword>
<dbReference type="InterPro" id="IPR043428">
    <property type="entry name" value="LivM-like"/>
</dbReference>
<accession>A0A6J7M1E5</accession>
<feature type="transmembrane region" description="Helical" evidence="6">
    <location>
        <begin position="113"/>
        <end position="130"/>
    </location>
</feature>
<evidence type="ECO:0000256" key="6">
    <source>
        <dbReference type="SAM" id="Phobius"/>
    </source>
</evidence>
<organism evidence="12">
    <name type="scientific">freshwater metagenome</name>
    <dbReference type="NCBI Taxonomy" id="449393"/>
    <lineage>
        <taxon>unclassified sequences</taxon>
        <taxon>metagenomes</taxon>
        <taxon>ecological metagenomes</taxon>
    </lineage>
</organism>
<feature type="transmembrane region" description="Helical" evidence="6">
    <location>
        <begin position="162"/>
        <end position="182"/>
    </location>
</feature>
<dbReference type="EMBL" id="CAFBMT010000025">
    <property type="protein sequence ID" value="CAB4952518.1"/>
    <property type="molecule type" value="Genomic_DNA"/>
</dbReference>
<evidence type="ECO:0000313" key="11">
    <source>
        <dbReference type="EMBL" id="CAB4952518.1"/>
    </source>
</evidence>
<dbReference type="CDD" id="cd06581">
    <property type="entry name" value="TM_PBP1_LivM_like"/>
    <property type="match status" value="1"/>
</dbReference>
<evidence type="ECO:0000313" key="10">
    <source>
        <dbReference type="EMBL" id="CAB4846233.1"/>
    </source>
</evidence>
<dbReference type="EMBL" id="CAFBOL010000006">
    <property type="protein sequence ID" value="CAB4974491.1"/>
    <property type="molecule type" value="Genomic_DNA"/>
</dbReference>
<feature type="transmembrane region" description="Helical" evidence="6">
    <location>
        <begin position="203"/>
        <end position="229"/>
    </location>
</feature>
<evidence type="ECO:0000313" key="8">
    <source>
        <dbReference type="EMBL" id="CAB4743015.1"/>
    </source>
</evidence>
<evidence type="ECO:0000256" key="1">
    <source>
        <dbReference type="ARBA" id="ARBA00004651"/>
    </source>
</evidence>
<keyword evidence="3 6" id="KW-0812">Transmembrane</keyword>
<feature type="transmembrane region" description="Helical" evidence="6">
    <location>
        <begin position="235"/>
        <end position="255"/>
    </location>
</feature>
<comment type="subcellular location">
    <subcellularLocation>
        <location evidence="1">Cell membrane</location>
        <topology evidence="1">Multi-pass membrane protein</topology>
    </subcellularLocation>
</comment>
<feature type="transmembrane region" description="Helical" evidence="6">
    <location>
        <begin position="7"/>
        <end position="28"/>
    </location>
</feature>
<evidence type="ECO:0000313" key="12">
    <source>
        <dbReference type="EMBL" id="CAB4974491.1"/>
    </source>
</evidence>
<dbReference type="AlphaFoldDB" id="A0A6J7M1E5"/>
<name>A0A6J7M1E5_9ZZZZ</name>